<dbReference type="GeneID" id="6996844"/>
<dbReference type="SUPFAM" id="SSF46565">
    <property type="entry name" value="Chaperone J-domain"/>
    <property type="match status" value="1"/>
</dbReference>
<dbReference type="PROSITE" id="PS50076">
    <property type="entry name" value="DNAJ_2"/>
    <property type="match status" value="1"/>
</dbReference>
<dbReference type="EMBL" id="DS989733">
    <property type="protein sequence ID" value="EEA07492.1"/>
    <property type="molecule type" value="Genomic_DNA"/>
</dbReference>
<dbReference type="RefSeq" id="XP_002141841.1">
    <property type="nucleotide sequence ID" value="XM_002141805.1"/>
</dbReference>
<dbReference type="InterPro" id="IPR036869">
    <property type="entry name" value="J_dom_sf"/>
</dbReference>
<dbReference type="SMART" id="SM00271">
    <property type="entry name" value="DnaJ"/>
    <property type="match status" value="1"/>
</dbReference>
<dbReference type="CDD" id="cd06257">
    <property type="entry name" value="DnaJ"/>
    <property type="match status" value="1"/>
</dbReference>
<dbReference type="Pfam" id="PF00226">
    <property type="entry name" value="DnaJ"/>
    <property type="match status" value="1"/>
</dbReference>
<dbReference type="AlphaFoldDB" id="B6AH01"/>
<accession>B6AH01</accession>
<evidence type="ECO:0000313" key="2">
    <source>
        <dbReference type="EMBL" id="EEA07492.1"/>
    </source>
</evidence>
<dbReference type="OMA" id="ENIMAAK"/>
<dbReference type="InterPro" id="IPR001623">
    <property type="entry name" value="DnaJ_domain"/>
</dbReference>
<organism evidence="2 3">
    <name type="scientific">Cryptosporidium muris (strain RN66)</name>
    <dbReference type="NCBI Taxonomy" id="441375"/>
    <lineage>
        <taxon>Eukaryota</taxon>
        <taxon>Sar</taxon>
        <taxon>Alveolata</taxon>
        <taxon>Apicomplexa</taxon>
        <taxon>Conoidasida</taxon>
        <taxon>Coccidia</taxon>
        <taxon>Eucoccidiorida</taxon>
        <taxon>Eimeriorina</taxon>
        <taxon>Cryptosporidiidae</taxon>
        <taxon>Cryptosporidium</taxon>
    </lineage>
</organism>
<proteinExistence type="predicted"/>
<feature type="domain" description="J" evidence="1">
    <location>
        <begin position="261"/>
        <end position="327"/>
    </location>
</feature>
<reference evidence="2" key="1">
    <citation type="submission" date="2008-06" db="EMBL/GenBank/DDBJ databases">
        <authorList>
            <person name="Lorenzi H."/>
            <person name="Inman J."/>
            <person name="Miller J."/>
            <person name="Schobel S."/>
            <person name="Amedeo P."/>
            <person name="Caler E.V."/>
            <person name="da Silva J."/>
        </authorList>
    </citation>
    <scope>NUCLEOTIDE SEQUENCE [LARGE SCALE GENOMIC DNA]</scope>
    <source>
        <strain evidence="2">RN66</strain>
    </source>
</reference>
<evidence type="ECO:0000259" key="1">
    <source>
        <dbReference type="PROSITE" id="PS50076"/>
    </source>
</evidence>
<name>B6AH01_CRYMR</name>
<dbReference type="Proteomes" id="UP000001460">
    <property type="component" value="Unassembled WGS sequence"/>
</dbReference>
<dbReference type="OrthoDB" id="10250354at2759"/>
<evidence type="ECO:0000313" key="3">
    <source>
        <dbReference type="Proteomes" id="UP000001460"/>
    </source>
</evidence>
<dbReference type="VEuPathDB" id="CryptoDB:CMU_036660"/>
<gene>
    <name evidence="2" type="ORF">CMU_036660</name>
</gene>
<keyword evidence="3" id="KW-1185">Reference proteome</keyword>
<protein>
    <submittedName>
        <fullName evidence="2">DnaJ domain-containing protein</fullName>
    </submittedName>
</protein>
<sequence>MVGILHRLHRLYRRGKVEKDHVTSSNSSEPLIFNRNRLNYLELEIETLIYFLKKELKDVCEDYTRINFTNKTIKDLDRFELFIRDRKVPITPVIQAILVIVRGLLETLEQYKDGKLMPFYTRLGESELYLLKDNYSAKLNKVNTRRHSEFKNQSEFNKYYESKTPRNYIPSNIRKVDFDTMGTPRNMYTCGATPRNLIQGTQTPRSRSEFGKFVNIDNLGTPRNTRKSYSSTRYEAATPRASYRAYNGNQYFNSQSENIMAAKALLGLNVAVPVTETDVRKAYLKAAMRWHPDKMSPNSSEQSHLCFTAIQNAMELLLSHTHKEYQV</sequence>
<dbReference type="Gene3D" id="1.10.287.110">
    <property type="entry name" value="DnaJ domain"/>
    <property type="match status" value="1"/>
</dbReference>